<dbReference type="HOGENOM" id="CLU_066015_1_0_6"/>
<accession>Q07YS8</accession>
<dbReference type="STRING" id="318167.Sfri_2998"/>
<dbReference type="eggNOG" id="COG0834">
    <property type="taxonomic scope" value="Bacteria"/>
</dbReference>
<sequence precursor="true">MFIPYLLTGCSWFSRQLIQLSLLAFTLTMSAFVYSADQPQIITYVEGTKVVTDPYNNYFSDLLLLALDQSVDKFGPFQLTPIETDISQRRQIREIQKGRTDVFWTMTSFSREADLLAVKFPLAKGMYGLRLLAINANDADIFSDIAGSPSVKAMEALAEIPALSGSDWPDTPILRLNRFTVLSDVAENKMYPYLSQKTGYYFPCGIVELFSELQSREEETLINEPRLALMYPAVIYFFVSKQNPQLAERLEYGLNKAKNNGSFDHLFYGHPRHDMAFKRANLSQRIFFKLKNPLFPESATAESITLMQEQMIKRLSEK</sequence>
<organism evidence="1 2">
    <name type="scientific">Shewanella frigidimarina (strain NCIMB 400)</name>
    <dbReference type="NCBI Taxonomy" id="318167"/>
    <lineage>
        <taxon>Bacteria</taxon>
        <taxon>Pseudomonadati</taxon>
        <taxon>Pseudomonadota</taxon>
        <taxon>Gammaproteobacteria</taxon>
        <taxon>Alteromonadales</taxon>
        <taxon>Shewanellaceae</taxon>
        <taxon>Shewanella</taxon>
    </lineage>
</organism>
<keyword evidence="2" id="KW-1185">Reference proteome</keyword>
<proteinExistence type="predicted"/>
<dbReference type="GeneID" id="41838381"/>
<evidence type="ECO:0000313" key="2">
    <source>
        <dbReference type="Proteomes" id="UP000000684"/>
    </source>
</evidence>
<protein>
    <recommendedName>
        <fullName evidence="3">Solute-binding protein family 3/N-terminal domain-containing protein</fullName>
    </recommendedName>
</protein>
<dbReference type="OrthoDB" id="547680at2"/>
<evidence type="ECO:0008006" key="3">
    <source>
        <dbReference type="Google" id="ProtNLM"/>
    </source>
</evidence>
<evidence type="ECO:0000313" key="1">
    <source>
        <dbReference type="EMBL" id="ABI72836.1"/>
    </source>
</evidence>
<dbReference type="AlphaFoldDB" id="Q07YS8"/>
<gene>
    <name evidence="1" type="ordered locus">Sfri_2998</name>
</gene>
<dbReference type="Proteomes" id="UP000000684">
    <property type="component" value="Chromosome"/>
</dbReference>
<dbReference type="EMBL" id="CP000447">
    <property type="protein sequence ID" value="ABI72836.1"/>
    <property type="molecule type" value="Genomic_DNA"/>
</dbReference>
<reference evidence="1 2" key="1">
    <citation type="submission" date="2006-08" db="EMBL/GenBank/DDBJ databases">
        <title>Complete sequence of Shewanella frigidimarina NCIMB 400.</title>
        <authorList>
            <consortium name="US DOE Joint Genome Institute"/>
            <person name="Copeland A."/>
            <person name="Lucas S."/>
            <person name="Lapidus A."/>
            <person name="Barry K."/>
            <person name="Detter J.C."/>
            <person name="Glavina del Rio T."/>
            <person name="Hammon N."/>
            <person name="Israni S."/>
            <person name="Dalin E."/>
            <person name="Tice H."/>
            <person name="Pitluck S."/>
            <person name="Fredrickson J.K."/>
            <person name="Kolker E."/>
            <person name="McCuel L.A."/>
            <person name="DiChristina T."/>
            <person name="Nealson K.H."/>
            <person name="Newman D."/>
            <person name="Tiedje J.M."/>
            <person name="Zhou J."/>
            <person name="Romine M.F."/>
            <person name="Culley D.E."/>
            <person name="Serres M."/>
            <person name="Chertkov O."/>
            <person name="Brettin T."/>
            <person name="Bruce D."/>
            <person name="Han C."/>
            <person name="Tapia R."/>
            <person name="Gilna P."/>
            <person name="Schmutz J."/>
            <person name="Larimer F."/>
            <person name="Land M."/>
            <person name="Hauser L."/>
            <person name="Kyrpides N."/>
            <person name="Mikhailova N."/>
            <person name="Richardson P."/>
        </authorList>
    </citation>
    <scope>NUCLEOTIDE SEQUENCE [LARGE SCALE GENOMIC DNA]</scope>
    <source>
        <strain evidence="1 2">NCIMB 400</strain>
    </source>
</reference>
<dbReference type="RefSeq" id="WP_011638444.1">
    <property type="nucleotide sequence ID" value="NC_008345.1"/>
</dbReference>
<name>Q07YS8_SHEFN</name>
<dbReference type="KEGG" id="sfr:Sfri_2998"/>